<protein>
    <submittedName>
        <fullName evidence="2">Uncharacterized protein</fullName>
    </submittedName>
</protein>
<reference evidence="3" key="1">
    <citation type="journal article" date="2017" name="Nucleic Acids Res.">
        <title>Proteogenomics produces comprehensive and highly accurate protein-coding gene annotation in a complete genome assembly of Malassezia sympodialis.</title>
        <authorList>
            <person name="Zhu Y."/>
            <person name="Engstroem P.G."/>
            <person name="Tellgren-Roth C."/>
            <person name="Baudo C.D."/>
            <person name="Kennell J.C."/>
            <person name="Sun S."/>
            <person name="Billmyre R.B."/>
            <person name="Schroeder M.S."/>
            <person name="Andersson A."/>
            <person name="Holm T."/>
            <person name="Sigurgeirsson B."/>
            <person name="Wu G."/>
            <person name="Sankaranarayanan S.R."/>
            <person name="Siddharthan R."/>
            <person name="Sanyal K."/>
            <person name="Lundeberg J."/>
            <person name="Nystedt B."/>
            <person name="Boekhout T."/>
            <person name="Dawson T.L. Jr."/>
            <person name="Heitman J."/>
            <person name="Scheynius A."/>
            <person name="Lehtioe J."/>
        </authorList>
    </citation>
    <scope>NUCLEOTIDE SEQUENCE [LARGE SCALE GENOMIC DNA]</scope>
    <source>
        <strain evidence="3">ATCC 42132</strain>
    </source>
</reference>
<feature type="region of interest" description="Disordered" evidence="1">
    <location>
        <begin position="49"/>
        <end position="99"/>
    </location>
</feature>
<sequence length="323" mass="35244">MYARPGAAPRSVGPRRDAPPWRAHSTLHGTSGAHSSSSAFDNFYDVFVGSAPAANPSGEPSSPYESQPSSEGDGATDLGEDDAVPVHSTPYAARTSAELPHIAGDTSLLDRLMTPLAPRKRGRPRNEAPLSTPGAAKPVRMDGSGAPVDGIADEPPIKRKRGRPRKRPLEPHEEIALIAARQSASIPPWQVMAPVDRPPIYPETHVFVQVPRQHRTPMLWESPERPKPPVPRWWHYRRPTLQHVPAKRADGLTSEPLPPAPPGRRPRTRIDTAALQHAQLANRARGAQLDLHTLWQRRVAQAIAAGHIQVPERISTEASRPST</sequence>
<evidence type="ECO:0000313" key="2">
    <source>
        <dbReference type="EMBL" id="SHO76094.1"/>
    </source>
</evidence>
<feature type="region of interest" description="Disordered" evidence="1">
    <location>
        <begin position="116"/>
        <end position="169"/>
    </location>
</feature>
<feature type="compositionally biased region" description="Low complexity" evidence="1">
    <location>
        <begin position="56"/>
        <end position="71"/>
    </location>
</feature>
<evidence type="ECO:0000313" key="3">
    <source>
        <dbReference type="Proteomes" id="UP000186303"/>
    </source>
</evidence>
<proteinExistence type="predicted"/>
<dbReference type="AlphaFoldDB" id="A0A1M8A1M2"/>
<dbReference type="Proteomes" id="UP000186303">
    <property type="component" value="Chromosome 1"/>
</dbReference>
<keyword evidence="3" id="KW-1185">Reference proteome</keyword>
<gene>
    <name evidence="2" type="ORF">MSYG_0429</name>
</gene>
<evidence type="ECO:0000256" key="1">
    <source>
        <dbReference type="SAM" id="MobiDB-lite"/>
    </source>
</evidence>
<name>A0A1M8A1M2_MALS4</name>
<accession>A0A1M8A1M2</accession>
<organism evidence="2 3">
    <name type="scientific">Malassezia sympodialis (strain ATCC 42132)</name>
    <name type="common">Atopic eczema-associated yeast</name>
    <dbReference type="NCBI Taxonomy" id="1230383"/>
    <lineage>
        <taxon>Eukaryota</taxon>
        <taxon>Fungi</taxon>
        <taxon>Dikarya</taxon>
        <taxon>Basidiomycota</taxon>
        <taxon>Ustilaginomycotina</taxon>
        <taxon>Malasseziomycetes</taxon>
        <taxon>Malasseziales</taxon>
        <taxon>Malasseziaceae</taxon>
        <taxon>Malassezia</taxon>
    </lineage>
</organism>
<feature type="compositionally biased region" description="Low complexity" evidence="1">
    <location>
        <begin position="26"/>
        <end position="36"/>
    </location>
</feature>
<dbReference type="EMBL" id="LT671821">
    <property type="protein sequence ID" value="SHO76094.1"/>
    <property type="molecule type" value="Genomic_DNA"/>
</dbReference>
<dbReference type="OrthoDB" id="3360892at2759"/>
<dbReference type="VEuPathDB" id="FungiDB:MSYG_0429"/>
<feature type="region of interest" description="Disordered" evidence="1">
    <location>
        <begin position="1"/>
        <end position="36"/>
    </location>
</feature>